<proteinExistence type="predicted"/>
<evidence type="ECO:0000313" key="3">
    <source>
        <dbReference type="Proteomes" id="UP001499951"/>
    </source>
</evidence>
<evidence type="ECO:0000313" key="2">
    <source>
        <dbReference type="EMBL" id="GAA0571031.1"/>
    </source>
</evidence>
<dbReference type="InterPro" id="IPR010870">
    <property type="entry name" value="Porin_O/P"/>
</dbReference>
<accession>A0ABN1EPC6</accession>
<evidence type="ECO:0000256" key="1">
    <source>
        <dbReference type="SAM" id="SignalP"/>
    </source>
</evidence>
<keyword evidence="3" id="KW-1185">Reference proteome</keyword>
<feature type="signal peptide" evidence="1">
    <location>
        <begin position="1"/>
        <end position="22"/>
    </location>
</feature>
<dbReference type="InterPro" id="IPR023614">
    <property type="entry name" value="Porin_dom_sf"/>
</dbReference>
<dbReference type="RefSeq" id="WP_166934033.1">
    <property type="nucleotide sequence ID" value="NZ_BAAADD010000005.1"/>
</dbReference>
<organism evidence="2 3">
    <name type="scientific">Rhizomicrobium electricum</name>
    <dbReference type="NCBI Taxonomy" id="480070"/>
    <lineage>
        <taxon>Bacteria</taxon>
        <taxon>Pseudomonadati</taxon>
        <taxon>Pseudomonadota</taxon>
        <taxon>Alphaproteobacteria</taxon>
        <taxon>Micropepsales</taxon>
        <taxon>Micropepsaceae</taxon>
        <taxon>Rhizomicrobium</taxon>
    </lineage>
</organism>
<reference evidence="2 3" key="1">
    <citation type="journal article" date="2019" name="Int. J. Syst. Evol. Microbiol.">
        <title>The Global Catalogue of Microorganisms (GCM) 10K type strain sequencing project: providing services to taxonomists for standard genome sequencing and annotation.</title>
        <authorList>
            <consortium name="The Broad Institute Genomics Platform"/>
            <consortium name="The Broad Institute Genome Sequencing Center for Infectious Disease"/>
            <person name="Wu L."/>
            <person name="Ma J."/>
        </authorList>
    </citation>
    <scope>NUCLEOTIDE SEQUENCE [LARGE SCALE GENOMIC DNA]</scope>
    <source>
        <strain evidence="2 3">JCM 15089</strain>
    </source>
</reference>
<dbReference type="Gene3D" id="2.40.160.10">
    <property type="entry name" value="Porin"/>
    <property type="match status" value="1"/>
</dbReference>
<dbReference type="Proteomes" id="UP001499951">
    <property type="component" value="Unassembled WGS sequence"/>
</dbReference>
<comment type="caution">
    <text evidence="2">The sequence shown here is derived from an EMBL/GenBank/DDBJ whole genome shotgun (WGS) entry which is preliminary data.</text>
</comment>
<feature type="chain" id="PRO_5045552232" evidence="1">
    <location>
        <begin position="23"/>
        <end position="517"/>
    </location>
</feature>
<sequence>MKGKSALLAGVAAIALVATAQAGYAAKKSSDATSAPAPAAAVQSGPTTTELAARIQALEDAMQADEAKAQSEHTRLSTLEQNFNYATWSFDNGRPVISSGDGRFSMAFRVRAQIDFGAFLQDDPATSTAQYKDLSTGALVRRGFFGVEGKAFKDFWYEFRYNAGGGGGAESGDPAMSIARVAYTGIDHFRVNVGIIEPAFGLEATTSSGQLMFLERPEIENIATDTFGGADARRGIEVAFQHENLFLPGDNLIWTAAFTGSKTTAPGGSAAGHGNGGDEQTQLLSHLSYRFWNDGPSNAIIGADYATILGTGGNVNSYTLQDRPQIRVDGTRLIGAAIGGGNFVSHHGFLIGGHAAANYENFYLGGEYIYYKTDRFNTVTKTADHPDFSGYFLEGSWVLTGEPKTYAVNATNNEIGGFGSPKVANPFSFDGESWGAWELVARYSFTNLDWYRDTPTYGIAGGREGVFDVGLNWYLNNEVKLQFHDSIVHVNKLNAAAGTTQVGQDLNIIGIRLQFSN</sequence>
<name>A0ABN1EPC6_9PROT</name>
<dbReference type="Pfam" id="PF07396">
    <property type="entry name" value="Porin_O_P"/>
    <property type="match status" value="1"/>
</dbReference>
<dbReference type="EMBL" id="BAAADD010000005">
    <property type="protein sequence ID" value="GAA0571031.1"/>
    <property type="molecule type" value="Genomic_DNA"/>
</dbReference>
<keyword evidence="1" id="KW-0732">Signal</keyword>
<protein>
    <submittedName>
        <fullName evidence="2">OprO/OprP family phosphate-selective porin</fullName>
    </submittedName>
</protein>
<gene>
    <name evidence="2" type="ORF">GCM10008942_19680</name>
</gene>